<name>A0A5C6TRD4_9SPHN</name>
<keyword evidence="2" id="KW-1185">Reference proteome</keyword>
<accession>A0A5C6TRD4</accession>
<evidence type="ECO:0000313" key="1">
    <source>
        <dbReference type="EMBL" id="TXC62924.1"/>
    </source>
</evidence>
<protein>
    <submittedName>
        <fullName evidence="1">Uncharacterized protein</fullName>
    </submittedName>
</protein>
<proteinExistence type="predicted"/>
<organism evidence="1 2">
    <name type="scientific">Allosphingosinicella ginsenosidimutans</name>
    <dbReference type="NCBI Taxonomy" id="1176539"/>
    <lineage>
        <taxon>Bacteria</taxon>
        <taxon>Pseudomonadati</taxon>
        <taxon>Pseudomonadota</taxon>
        <taxon>Alphaproteobacteria</taxon>
        <taxon>Sphingomonadales</taxon>
        <taxon>Sphingomonadaceae</taxon>
        <taxon>Allosphingosinicella</taxon>
    </lineage>
</organism>
<comment type="caution">
    <text evidence="1">The sequence shown here is derived from an EMBL/GenBank/DDBJ whole genome shotgun (WGS) entry which is preliminary data.</text>
</comment>
<reference evidence="1 2" key="1">
    <citation type="journal article" date="2015" name="J. Microbiol.">
        <title>Sphingosinicella ginsenosidimutans sp. nov., with ginsenoside converting activity.</title>
        <authorList>
            <person name="Kim J.K."/>
            <person name="Kang M.S."/>
            <person name="Park S.C."/>
            <person name="Kim K.M."/>
            <person name="Choi K."/>
            <person name="Yoon M.H."/>
            <person name="Im W.T."/>
        </authorList>
    </citation>
    <scope>NUCLEOTIDE SEQUENCE [LARGE SCALE GENOMIC DNA]</scope>
    <source>
        <strain evidence="1 2">BS-11</strain>
    </source>
</reference>
<dbReference type="Proteomes" id="UP000321249">
    <property type="component" value="Unassembled WGS sequence"/>
</dbReference>
<dbReference type="RefSeq" id="WP_147042311.1">
    <property type="nucleotide sequence ID" value="NZ_BAABIR010000002.1"/>
</dbReference>
<gene>
    <name evidence="1" type="ORF">FRZ32_04115</name>
</gene>
<dbReference type="EMBL" id="VOQQ01000001">
    <property type="protein sequence ID" value="TXC62924.1"/>
    <property type="molecule type" value="Genomic_DNA"/>
</dbReference>
<evidence type="ECO:0000313" key="2">
    <source>
        <dbReference type="Proteomes" id="UP000321249"/>
    </source>
</evidence>
<sequence length="65" mass="7248">MSTHEDFCRTRAAEARADADAAALANVRDRCLRAAAAWDVMADRAHRTDRLRADQELRKAALADH</sequence>
<dbReference type="AlphaFoldDB" id="A0A5C6TRD4"/>